<accession>A0A0F9E3L6</accession>
<proteinExistence type="predicted"/>
<gene>
    <name evidence="1" type="ORF">LCGC14_2123140</name>
</gene>
<sequence>MKTFIEISKMIRSRYKKELSFIAAMCKRPQREDVQLYLEKYFIFKQTKS</sequence>
<evidence type="ECO:0000313" key="1">
    <source>
        <dbReference type="EMBL" id="KKL68623.1"/>
    </source>
</evidence>
<reference evidence="1" key="1">
    <citation type="journal article" date="2015" name="Nature">
        <title>Complex archaea that bridge the gap between prokaryotes and eukaryotes.</title>
        <authorList>
            <person name="Spang A."/>
            <person name="Saw J.H."/>
            <person name="Jorgensen S.L."/>
            <person name="Zaremba-Niedzwiedzka K."/>
            <person name="Martijn J."/>
            <person name="Lind A.E."/>
            <person name="van Eijk R."/>
            <person name="Schleper C."/>
            <person name="Guy L."/>
            <person name="Ettema T.J."/>
        </authorList>
    </citation>
    <scope>NUCLEOTIDE SEQUENCE</scope>
</reference>
<organism evidence="1">
    <name type="scientific">marine sediment metagenome</name>
    <dbReference type="NCBI Taxonomy" id="412755"/>
    <lineage>
        <taxon>unclassified sequences</taxon>
        <taxon>metagenomes</taxon>
        <taxon>ecological metagenomes</taxon>
    </lineage>
</organism>
<protein>
    <submittedName>
        <fullName evidence="1">Uncharacterized protein</fullName>
    </submittedName>
</protein>
<comment type="caution">
    <text evidence="1">The sequence shown here is derived from an EMBL/GenBank/DDBJ whole genome shotgun (WGS) entry which is preliminary data.</text>
</comment>
<name>A0A0F9E3L6_9ZZZZ</name>
<dbReference type="EMBL" id="LAZR01026472">
    <property type="protein sequence ID" value="KKL68623.1"/>
    <property type="molecule type" value="Genomic_DNA"/>
</dbReference>
<dbReference type="AlphaFoldDB" id="A0A0F9E3L6"/>